<dbReference type="PATRIC" id="fig|213585.10.peg.2944"/>
<evidence type="ECO:0000313" key="2">
    <source>
        <dbReference type="Proteomes" id="UP000033097"/>
    </source>
</evidence>
<dbReference type="EMBL" id="CP009512">
    <property type="protein sequence ID" value="AKB65515.1"/>
    <property type="molecule type" value="Genomic_DNA"/>
</dbReference>
<sequence>MEMRWSCLKGVSKCIINTQQEKTHSIKIHSIINAQQEKTHSIKIHSIINAQQEKIHSRKIMLYALKNVFSANY</sequence>
<evidence type="ECO:0000313" key="1">
    <source>
        <dbReference type="EMBL" id="AKB65515.1"/>
    </source>
</evidence>
<accession>A0A0E3RGZ0</accession>
<reference evidence="1 2" key="1">
    <citation type="submission" date="2014-07" db="EMBL/GenBank/DDBJ databases">
        <title>Methanogenic archaea and the global carbon cycle.</title>
        <authorList>
            <person name="Henriksen J.R."/>
            <person name="Luke J."/>
            <person name="Reinhart S."/>
            <person name="Benedict M.N."/>
            <person name="Youngblut N.D."/>
            <person name="Metcalf M.E."/>
            <person name="Whitaker R.J."/>
            <person name="Metcalf W.W."/>
        </authorList>
    </citation>
    <scope>NUCLEOTIDE SEQUENCE [LARGE SCALE GENOMIC DNA]</scope>
    <source>
        <strain evidence="1 2">S-6</strain>
    </source>
</reference>
<organism evidence="1 2">
    <name type="scientific">Methanosarcina mazei S-6</name>
    <dbReference type="NCBI Taxonomy" id="213585"/>
    <lineage>
        <taxon>Archaea</taxon>
        <taxon>Methanobacteriati</taxon>
        <taxon>Methanobacteriota</taxon>
        <taxon>Stenosarchaea group</taxon>
        <taxon>Methanomicrobia</taxon>
        <taxon>Methanosarcinales</taxon>
        <taxon>Methanosarcinaceae</taxon>
        <taxon>Methanosarcina</taxon>
    </lineage>
</organism>
<protein>
    <submittedName>
        <fullName evidence="1">Uncharacterized protein</fullName>
    </submittedName>
</protein>
<dbReference type="AlphaFoldDB" id="A0A0E3RGZ0"/>
<name>A0A0E3RGZ0_METMZ</name>
<dbReference type="KEGG" id="mmj:MSMAS_2319"/>
<proteinExistence type="predicted"/>
<dbReference type="HOGENOM" id="CLU_2695814_0_0_2"/>
<dbReference type="Proteomes" id="UP000033097">
    <property type="component" value="Chromosome"/>
</dbReference>
<dbReference type="STRING" id="213585.MSMAS_2319"/>
<gene>
    <name evidence="1" type="ORF">MSMAS_2319</name>
</gene>